<feature type="transmembrane region" description="Helical" evidence="1">
    <location>
        <begin position="183"/>
        <end position="205"/>
    </location>
</feature>
<evidence type="ECO:0000256" key="1">
    <source>
        <dbReference type="SAM" id="Phobius"/>
    </source>
</evidence>
<dbReference type="Gene3D" id="1.10.287.70">
    <property type="match status" value="1"/>
</dbReference>
<feature type="transmembrane region" description="Helical" evidence="1">
    <location>
        <begin position="20"/>
        <end position="39"/>
    </location>
</feature>
<feature type="transmembrane region" description="Helical" evidence="1">
    <location>
        <begin position="239"/>
        <end position="263"/>
    </location>
</feature>
<keyword evidence="1" id="KW-1133">Transmembrane helix</keyword>
<dbReference type="EMBL" id="BJLA01000004">
    <property type="protein sequence ID" value="GEA30839.1"/>
    <property type="molecule type" value="Genomic_DNA"/>
</dbReference>
<protein>
    <recommendedName>
        <fullName evidence="2">Potassium channel domain-containing protein</fullName>
    </recommendedName>
</protein>
<organism evidence="3 4">
    <name type="scientific">Clostridium diolis</name>
    <dbReference type="NCBI Taxonomy" id="223919"/>
    <lineage>
        <taxon>Bacteria</taxon>
        <taxon>Bacillati</taxon>
        <taxon>Bacillota</taxon>
        <taxon>Clostridia</taxon>
        <taxon>Eubacteriales</taxon>
        <taxon>Clostridiaceae</taxon>
        <taxon>Clostridium</taxon>
    </lineage>
</organism>
<keyword evidence="1" id="KW-0812">Transmembrane</keyword>
<feature type="transmembrane region" description="Helical" evidence="1">
    <location>
        <begin position="97"/>
        <end position="117"/>
    </location>
</feature>
<feature type="transmembrane region" description="Helical" evidence="1">
    <location>
        <begin position="137"/>
        <end position="162"/>
    </location>
</feature>
<gene>
    <name evidence="3" type="ORF">CDIOL_17620</name>
</gene>
<evidence type="ECO:0000259" key="2">
    <source>
        <dbReference type="Pfam" id="PF07885"/>
    </source>
</evidence>
<feature type="transmembrane region" description="Helical" evidence="1">
    <location>
        <begin position="45"/>
        <end position="65"/>
    </location>
</feature>
<proteinExistence type="predicted"/>
<dbReference type="AlphaFoldDB" id="A0AAV3VYR1"/>
<comment type="caution">
    <text evidence="3">The sequence shown here is derived from an EMBL/GenBank/DDBJ whole genome shotgun (WGS) entry which is preliminary data.</text>
</comment>
<reference evidence="3 4" key="1">
    <citation type="submission" date="2019-06" db="EMBL/GenBank/DDBJ databases">
        <title>Draft genome sequence of Clostridium diolis DSM 15410.</title>
        <authorList>
            <person name="Kobayashi H."/>
            <person name="Tanizawa Y."/>
            <person name="Tohno M."/>
        </authorList>
    </citation>
    <scope>NUCLEOTIDE SEQUENCE [LARGE SCALE GENOMIC DNA]</scope>
    <source>
        <strain evidence="3 4">DSM 15410</strain>
    </source>
</reference>
<keyword evidence="1" id="KW-0472">Membrane</keyword>
<sequence length="593" mass="68521">MINIIFSDIKLTIKKIKSSYLLGLFILLLNFLYNISSFLNLPKIISPFSFLLIPIVIFLIIVCSYEKILLHQIKILTGSNMEYNVDCNNKLFVCRRLACIITIFLLPNHIISDIITSKIKHIILYNDGIINLTSERLLYFSIEQLISLITYILIAYLTYAAFEYNYNIKKIIRGLCKFFTSRSFLQMLIVAIMLSLVLSPINFMFDNYYFFKMSERLYDTQLNHDLIEKIISIIEWVGIILKFVISTSLITLFFIYTGLLFYIKNKMMVVFDLTRPINIIIKKHKKIILSSTLLVIYLFIWFTWGVIYRDIANVSHGEEFIFQSDLLLKSQISTFKENTKSEVDNQFISDIITSKDYKNVEIVSILNASNDSPIFNTPFCKTVIGDKWANYYENMYVKKGVIGYSVSNIKKVVKDNTTSYVMNLILYTDVPETSEFDYGNETFKVSGTAHVISINGESPHIGYLDKKKTLKSVEEEVINIRINTTDSSLIEAFGNIEQSNNYILNIDLKDILKYSEIYLNKDIIELQNILKGEHQYSLADFLYFSAISITTTGYGDILPNSSRVRVYVMFEILFGVTVVGIFVSSLFIKEETN</sequence>
<keyword evidence="4" id="KW-1185">Reference proteome</keyword>
<feature type="transmembrane region" description="Helical" evidence="1">
    <location>
        <begin position="566"/>
        <end position="588"/>
    </location>
</feature>
<dbReference type="InterPro" id="IPR013099">
    <property type="entry name" value="K_chnl_dom"/>
</dbReference>
<evidence type="ECO:0000313" key="3">
    <source>
        <dbReference type="EMBL" id="GEA30839.1"/>
    </source>
</evidence>
<dbReference type="SUPFAM" id="SSF81324">
    <property type="entry name" value="Voltage-gated potassium channels"/>
    <property type="match status" value="1"/>
</dbReference>
<feature type="transmembrane region" description="Helical" evidence="1">
    <location>
        <begin position="287"/>
        <end position="307"/>
    </location>
</feature>
<dbReference type="Pfam" id="PF07885">
    <property type="entry name" value="Ion_trans_2"/>
    <property type="match status" value="1"/>
</dbReference>
<name>A0AAV3VYR1_9CLOT</name>
<feature type="domain" description="Potassium channel" evidence="2">
    <location>
        <begin position="534"/>
        <end position="587"/>
    </location>
</feature>
<evidence type="ECO:0000313" key="4">
    <source>
        <dbReference type="Proteomes" id="UP000325212"/>
    </source>
</evidence>
<dbReference type="Proteomes" id="UP000325212">
    <property type="component" value="Unassembled WGS sequence"/>
</dbReference>
<accession>A0AAV3VYR1</accession>